<dbReference type="Pfam" id="PF22936">
    <property type="entry name" value="Pol_BBD"/>
    <property type="match status" value="1"/>
</dbReference>
<dbReference type="PROSITE" id="PS50158">
    <property type="entry name" value="ZF_CCHC"/>
    <property type="match status" value="1"/>
</dbReference>
<comment type="caution">
    <text evidence="4">The sequence shown here is derived from an EMBL/GenBank/DDBJ whole genome shotgun (WGS) entry which is preliminary data.</text>
</comment>
<evidence type="ECO:0000313" key="5">
    <source>
        <dbReference type="Proteomes" id="UP001151760"/>
    </source>
</evidence>
<evidence type="ECO:0000256" key="1">
    <source>
        <dbReference type="PROSITE-ProRule" id="PRU00047"/>
    </source>
</evidence>
<dbReference type="InterPro" id="IPR054722">
    <property type="entry name" value="PolX-like_BBD"/>
</dbReference>
<keyword evidence="1" id="KW-0862">Zinc</keyword>
<dbReference type="SUPFAM" id="SSF57756">
    <property type="entry name" value="Retrovirus zinc finger-like domains"/>
    <property type="match status" value="1"/>
</dbReference>
<dbReference type="PANTHER" id="PTHR47592">
    <property type="entry name" value="PBF68 PROTEIN"/>
    <property type="match status" value="1"/>
</dbReference>
<gene>
    <name evidence="4" type="ORF">Tco_1124420</name>
</gene>
<dbReference type="InterPro" id="IPR036875">
    <property type="entry name" value="Znf_CCHC_sf"/>
</dbReference>
<sequence>MAARGQNQGKGKNKLAYAPKPKIPPPPKREDPAKDSICHECGETGHWKRNCPQYLAELLKKKKNAASGAGGSGIFTIELNTFLNRSWIYDTGCGTHICNTTQGLRASRKLKPGALSLYVGNGQREAVEAIGNFDLSLPSGLVIVLNNCHYAPSITRGVISVSRLYEDGFINRFVNNTIQVSRNNMVYFSAIPRDGIFEIDLSNSYANESSIYTISNKRAKIDLDSALLWHCRLGHSSRNALRSCNMMDFSIQLTLGLLKNASLVCLDVWKMAKENRTPIKWKGAKTYLD</sequence>
<feature type="compositionally biased region" description="Polar residues" evidence="2">
    <location>
        <begin position="1"/>
        <end position="10"/>
    </location>
</feature>
<dbReference type="EMBL" id="BQNB010021591">
    <property type="protein sequence ID" value="GJU07990.1"/>
    <property type="molecule type" value="Genomic_DNA"/>
</dbReference>
<proteinExistence type="predicted"/>
<dbReference type="PANTHER" id="PTHR47592:SF27">
    <property type="entry name" value="OS08G0421700 PROTEIN"/>
    <property type="match status" value="1"/>
</dbReference>
<dbReference type="Pfam" id="PF00098">
    <property type="entry name" value="zf-CCHC"/>
    <property type="match status" value="1"/>
</dbReference>
<dbReference type="Gene3D" id="4.10.60.10">
    <property type="entry name" value="Zinc finger, CCHC-type"/>
    <property type="match status" value="1"/>
</dbReference>
<protein>
    <submittedName>
        <fullName evidence="4">Zinc finger, CCHC-type containing protein</fullName>
    </submittedName>
</protein>
<feature type="domain" description="CCHC-type" evidence="3">
    <location>
        <begin position="38"/>
        <end position="53"/>
    </location>
</feature>
<evidence type="ECO:0000256" key="2">
    <source>
        <dbReference type="SAM" id="MobiDB-lite"/>
    </source>
</evidence>
<dbReference type="InterPro" id="IPR001878">
    <property type="entry name" value="Znf_CCHC"/>
</dbReference>
<evidence type="ECO:0000313" key="4">
    <source>
        <dbReference type="EMBL" id="GJU07990.1"/>
    </source>
</evidence>
<reference evidence="4" key="2">
    <citation type="submission" date="2022-01" db="EMBL/GenBank/DDBJ databases">
        <authorList>
            <person name="Yamashiro T."/>
            <person name="Shiraishi A."/>
            <person name="Satake H."/>
            <person name="Nakayama K."/>
        </authorList>
    </citation>
    <scope>NUCLEOTIDE SEQUENCE</scope>
</reference>
<reference evidence="4" key="1">
    <citation type="journal article" date="2022" name="Int. J. Mol. Sci.">
        <title>Draft Genome of Tanacetum Coccineum: Genomic Comparison of Closely Related Tanacetum-Family Plants.</title>
        <authorList>
            <person name="Yamashiro T."/>
            <person name="Shiraishi A."/>
            <person name="Nakayama K."/>
            <person name="Satake H."/>
        </authorList>
    </citation>
    <scope>NUCLEOTIDE SEQUENCE</scope>
</reference>
<dbReference type="SMART" id="SM00343">
    <property type="entry name" value="ZnF_C2HC"/>
    <property type="match status" value="1"/>
</dbReference>
<name>A0ABQ5J7J5_9ASTR</name>
<dbReference type="Proteomes" id="UP001151760">
    <property type="component" value="Unassembled WGS sequence"/>
</dbReference>
<keyword evidence="1" id="KW-0479">Metal-binding</keyword>
<feature type="region of interest" description="Disordered" evidence="2">
    <location>
        <begin position="1"/>
        <end position="35"/>
    </location>
</feature>
<evidence type="ECO:0000259" key="3">
    <source>
        <dbReference type="PROSITE" id="PS50158"/>
    </source>
</evidence>
<keyword evidence="5" id="KW-1185">Reference proteome</keyword>
<accession>A0ABQ5J7J5</accession>
<keyword evidence="1" id="KW-0863">Zinc-finger</keyword>
<organism evidence="4 5">
    <name type="scientific">Tanacetum coccineum</name>
    <dbReference type="NCBI Taxonomy" id="301880"/>
    <lineage>
        <taxon>Eukaryota</taxon>
        <taxon>Viridiplantae</taxon>
        <taxon>Streptophyta</taxon>
        <taxon>Embryophyta</taxon>
        <taxon>Tracheophyta</taxon>
        <taxon>Spermatophyta</taxon>
        <taxon>Magnoliopsida</taxon>
        <taxon>eudicotyledons</taxon>
        <taxon>Gunneridae</taxon>
        <taxon>Pentapetalae</taxon>
        <taxon>asterids</taxon>
        <taxon>campanulids</taxon>
        <taxon>Asterales</taxon>
        <taxon>Asteraceae</taxon>
        <taxon>Asteroideae</taxon>
        <taxon>Anthemideae</taxon>
        <taxon>Anthemidinae</taxon>
        <taxon>Tanacetum</taxon>
    </lineage>
</organism>